<organism evidence="2">
    <name type="scientific">Roseihalotalea indica</name>
    <dbReference type="NCBI Taxonomy" id="2867963"/>
    <lineage>
        <taxon>Bacteria</taxon>
        <taxon>Pseudomonadati</taxon>
        <taxon>Bacteroidota</taxon>
        <taxon>Cytophagia</taxon>
        <taxon>Cytophagales</taxon>
        <taxon>Catalimonadaceae</taxon>
        <taxon>Roseihalotalea</taxon>
    </lineage>
</organism>
<feature type="transmembrane region" description="Helical" evidence="1">
    <location>
        <begin position="7"/>
        <end position="27"/>
    </location>
</feature>
<evidence type="ECO:0000256" key="1">
    <source>
        <dbReference type="SAM" id="Phobius"/>
    </source>
</evidence>
<dbReference type="EMBL" id="CP120682">
    <property type="protein sequence ID" value="WKN36957.1"/>
    <property type="molecule type" value="Genomic_DNA"/>
</dbReference>
<keyword evidence="1" id="KW-0812">Transmembrane</keyword>
<dbReference type="AlphaFoldDB" id="A0AA49JIU9"/>
<proteinExistence type="predicted"/>
<keyword evidence="1" id="KW-0472">Membrane</keyword>
<sequence length="921" mass="105407">MLRKLSYIIGIALVFGAGVYGYFYYLAQDEPVDIGQLLPEETLWVYHSDQFPIDWAAVRETPLGKVLASLPDLQPVSASLPSLDSIANLTSWLEDRPCYITGQVTGNDDLGFSFYVKLDQAIEENYWQQASANIQQDPKWSVEQRQYQGITIHEWTYKPQNTRFSWVRVDNYLMGSFTPFLVEDQVRRLQQEQNVESSWRGALYQNALSQRDQGDFYINGQQLGALFSIFTAEKQGQKSSVIDALGRTMLLDLTVEEGQWVLSGFSEVGEAQSSSYYLSTFENQAARPFLLSDYLPSRTAAFYQFSFTDVQTWANAYQRFRQQQLTDSIKLQQAYQQFEQKTGKNLIDWLSWAGGEIGVVEMETGPDTPPDKLIIIEIEDESEVEDAMGVFQNAGDSLSFRESFAGYSLYNLNDPALPQFLLGEFGEQTDGPFSECFWFQDSSFLVMSNSVNALKRLISDQRTENTWSKSVRQMRFLERSLDPATFSIVLNLPRYWDRWIGQLSPKWADWARANKASLKQLEKIAVQFSPMDDEYYSSIAVTYQAQPEIAASQGFSTQEQLLLDTTLVSKPYVVRNYTNQQLEVLVQDKAGVVHLVNTSDQSVVWSDSLSATILSDVTQIDFYQNNKLQYLFATDSALHLLDRNGAYVPGYPLHFTNNEHLKYLSVFDYDQNRNYRFLVTDQQGNLWLYSQDRENLPGWNPLSLTEPLAQPPQHVRVRGKDCIIALQQNGILHVFNRRGEDYPGFPMNWEQACHNPVFVEVGNTFQETVLTTISDNGELISVNLEGTLLKREQQFRASSSTQFMLSPDRLGKTFILARQDNQRLSILDASGRTLFEQSYFTPGAMSRNELAVQYYDFGAGNQIIAITDKIQEFTYLFDETGKLQNDRPIESTNEIGLIYSDANNQYRIYRVYENEVSIVSF</sequence>
<keyword evidence="1" id="KW-1133">Transmembrane helix</keyword>
<dbReference type="SUPFAM" id="SSF69322">
    <property type="entry name" value="Tricorn protease domain 2"/>
    <property type="match status" value="1"/>
</dbReference>
<reference evidence="2" key="1">
    <citation type="journal article" date="2023" name="Comput. Struct. Biotechnol. J.">
        <title>Discovery of a novel marine Bacteroidetes with a rich repertoire of carbohydrate-active enzymes.</title>
        <authorList>
            <person name="Chen B."/>
            <person name="Liu G."/>
            <person name="Chen Q."/>
            <person name="Wang H."/>
            <person name="Liu L."/>
            <person name="Tang K."/>
        </authorList>
    </citation>
    <scope>NUCLEOTIDE SEQUENCE</scope>
    <source>
        <strain evidence="2">TK19036</strain>
    </source>
</reference>
<gene>
    <name evidence="2" type="ORF">K4G66_31820</name>
</gene>
<evidence type="ECO:0000313" key="2">
    <source>
        <dbReference type="EMBL" id="WKN36957.1"/>
    </source>
</evidence>
<name>A0AA49JIU9_9BACT</name>
<protein>
    <submittedName>
        <fullName evidence="2">DUF3352 domain-containing protein</fullName>
    </submittedName>
</protein>
<accession>A0AA49JIU9</accession>
<reference evidence="2" key="2">
    <citation type="journal article" date="2024" name="Antonie Van Leeuwenhoek">
        <title>Roseihalotalea indica gen. nov., sp. nov., a halophilic Bacteroidetes from mesopelagic Southwest Indian Ocean with higher carbohydrate metabolic potential.</title>
        <authorList>
            <person name="Chen B."/>
            <person name="Zhang M."/>
            <person name="Lin D."/>
            <person name="Ye J."/>
            <person name="Tang K."/>
        </authorList>
    </citation>
    <scope>NUCLEOTIDE SEQUENCE</scope>
    <source>
        <strain evidence="2">TK19036</strain>
    </source>
</reference>